<accession>A0A151JCE7</accession>
<dbReference type="EMBL" id="KQ979054">
    <property type="protein sequence ID" value="KYN23198.1"/>
    <property type="molecule type" value="Genomic_DNA"/>
</dbReference>
<comment type="pathway">
    <text evidence="4">Amino-acid degradation; L-threonine degradation via oxydo-reductase pathway; glycine from L-threonine: step 1/2.</text>
</comment>
<comment type="similarity">
    <text evidence="1">Belongs to the NAD(P)-dependent epimerase/dehydratase family.</text>
</comment>
<proteinExistence type="inferred from homology"/>
<comment type="function">
    <text evidence="3">Catalyzes the NAD(+)-dependent oxidation of L-threonine to 2-amino-3-ketobutyrate, mediating L-threonine catabolism.</text>
</comment>
<dbReference type="EC" id="1.1.1.103" evidence="5"/>
<dbReference type="Proteomes" id="UP000078492">
    <property type="component" value="Unassembled WGS sequence"/>
</dbReference>
<dbReference type="STRING" id="471704.A0A151JCE7"/>
<feature type="domain" description="NAD-dependent epimerase/dehydratase" evidence="7">
    <location>
        <begin position="52"/>
        <end position="286"/>
    </location>
</feature>
<comment type="catalytic activity">
    <reaction evidence="2">
        <text>L-threonine + NAD(+) = (2S)-2-amino-3-oxobutanoate + NADH + H(+)</text>
        <dbReference type="Rhea" id="RHEA:13161"/>
        <dbReference type="ChEBI" id="CHEBI:15378"/>
        <dbReference type="ChEBI" id="CHEBI:57540"/>
        <dbReference type="ChEBI" id="CHEBI:57926"/>
        <dbReference type="ChEBI" id="CHEBI:57945"/>
        <dbReference type="ChEBI" id="CHEBI:78948"/>
        <dbReference type="EC" id="1.1.1.103"/>
    </reaction>
</comment>
<dbReference type="GO" id="GO:0006567">
    <property type="term" value="P:L-threonine catabolic process"/>
    <property type="evidence" value="ECO:0007669"/>
    <property type="project" value="TreeGrafter"/>
</dbReference>
<dbReference type="OrthoDB" id="10058185at2759"/>
<evidence type="ECO:0000313" key="9">
    <source>
        <dbReference type="Proteomes" id="UP000078492"/>
    </source>
</evidence>
<dbReference type="PANTHER" id="PTHR42687:SF1">
    <property type="entry name" value="L-THREONINE 3-DEHYDROGENASE, MITOCHONDRIAL"/>
    <property type="match status" value="1"/>
</dbReference>
<reference evidence="8 9" key="1">
    <citation type="submission" date="2015-09" db="EMBL/GenBank/DDBJ databases">
        <title>Trachymyrmex cornetzi WGS genome.</title>
        <authorList>
            <person name="Nygaard S."/>
            <person name="Hu H."/>
            <person name="Boomsma J."/>
            <person name="Zhang G."/>
        </authorList>
    </citation>
    <scope>NUCLEOTIDE SEQUENCE [LARGE SCALE GENOMIC DNA]</scope>
    <source>
        <strain evidence="8">Tcor2-1</strain>
        <tissue evidence="8">Whole body</tissue>
    </source>
</reference>
<evidence type="ECO:0000259" key="7">
    <source>
        <dbReference type="Pfam" id="PF01370"/>
    </source>
</evidence>
<dbReference type="Gene3D" id="3.40.50.720">
    <property type="entry name" value="NAD(P)-binding Rossmann-like Domain"/>
    <property type="match status" value="1"/>
</dbReference>
<evidence type="ECO:0000256" key="3">
    <source>
        <dbReference type="ARBA" id="ARBA00059023"/>
    </source>
</evidence>
<evidence type="ECO:0000256" key="2">
    <source>
        <dbReference type="ARBA" id="ARBA00050613"/>
    </source>
</evidence>
<dbReference type="PANTHER" id="PTHR42687">
    <property type="entry name" value="L-THREONINE 3-DEHYDROGENASE"/>
    <property type="match status" value="1"/>
</dbReference>
<dbReference type="FunFam" id="3.40.50.720:FF:000077">
    <property type="entry name" value="L-threonine 3-dehydrogenase, mitochondrial"/>
    <property type="match status" value="1"/>
</dbReference>
<evidence type="ECO:0000313" key="8">
    <source>
        <dbReference type="EMBL" id="KYN23198.1"/>
    </source>
</evidence>
<protein>
    <recommendedName>
        <fullName evidence="6">L-threonine 3-dehydrogenase, mitochondrial</fullName>
        <ecNumber evidence="5">1.1.1.103</ecNumber>
    </recommendedName>
</protein>
<dbReference type="KEGG" id="tcz:108758499"/>
<dbReference type="SUPFAM" id="SSF51735">
    <property type="entry name" value="NAD(P)-binding Rossmann-fold domains"/>
    <property type="match status" value="1"/>
</dbReference>
<evidence type="ECO:0000256" key="4">
    <source>
        <dbReference type="ARBA" id="ARBA00060557"/>
    </source>
</evidence>
<sequence length="372" mass="42851">MLCKSVTRFSYYFTRNVRRDFHITINPLRKIIKESGNGESVNIGNAIKPPRILITGGLGQLGTECAKLLRRNYGNENVILSDIIKPSEGSLQNGPFIFADILDFKGLQKIVVDYRIDWLIHFSALLSAVGEQNVPLAVRVNIEGMHNVIELAKQYKLRIFIPSTIGAFGPDSPRNPTPNVTVQRPRTIYGVSKVHAELLGEYYHHRFGLDFRCLRFPGVISSDPPGGGTTDYAVAVFHEGLLNKRYECYLEPHTRLPMIYIEDCLSALFQFLNTPEKLLRRRVYNVTAMSFTPEELFNELFKYVPDLKITYKPDKRQHIAESWPQVFDDSEARRDWGWQHKYDLQRLVELMVQDVNTNFLSKHRLKEVNSYV</sequence>
<dbReference type="InterPro" id="IPR001509">
    <property type="entry name" value="Epimerase_deHydtase"/>
</dbReference>
<organism evidence="8 9">
    <name type="scientific">Trachymyrmex cornetzi</name>
    <dbReference type="NCBI Taxonomy" id="471704"/>
    <lineage>
        <taxon>Eukaryota</taxon>
        <taxon>Metazoa</taxon>
        <taxon>Ecdysozoa</taxon>
        <taxon>Arthropoda</taxon>
        <taxon>Hexapoda</taxon>
        <taxon>Insecta</taxon>
        <taxon>Pterygota</taxon>
        <taxon>Neoptera</taxon>
        <taxon>Endopterygota</taxon>
        <taxon>Hymenoptera</taxon>
        <taxon>Apocrita</taxon>
        <taxon>Aculeata</taxon>
        <taxon>Formicoidea</taxon>
        <taxon>Formicidae</taxon>
        <taxon>Myrmicinae</taxon>
        <taxon>Trachymyrmex</taxon>
    </lineage>
</organism>
<dbReference type="InterPro" id="IPR036291">
    <property type="entry name" value="NAD(P)-bd_dom_sf"/>
</dbReference>
<name>A0A151JCE7_9HYME</name>
<evidence type="ECO:0000256" key="5">
    <source>
        <dbReference type="ARBA" id="ARBA00066604"/>
    </source>
</evidence>
<gene>
    <name evidence="8" type="ORF">ALC57_04397</name>
</gene>
<dbReference type="AlphaFoldDB" id="A0A151JCE7"/>
<dbReference type="GO" id="GO:0008743">
    <property type="term" value="F:L-threonine 3-dehydrogenase activity"/>
    <property type="evidence" value="ECO:0007669"/>
    <property type="project" value="UniProtKB-EC"/>
</dbReference>
<keyword evidence="9" id="KW-1185">Reference proteome</keyword>
<dbReference type="CDD" id="cd05272">
    <property type="entry name" value="TDH_SDR_e"/>
    <property type="match status" value="1"/>
</dbReference>
<dbReference type="Pfam" id="PF01370">
    <property type="entry name" value="Epimerase"/>
    <property type="match status" value="1"/>
</dbReference>
<evidence type="ECO:0000256" key="6">
    <source>
        <dbReference type="ARBA" id="ARBA00069940"/>
    </source>
</evidence>
<evidence type="ECO:0000256" key="1">
    <source>
        <dbReference type="ARBA" id="ARBA00007637"/>
    </source>
</evidence>
<dbReference type="InterPro" id="IPR051225">
    <property type="entry name" value="NAD(P)_epim/dehydratase"/>
</dbReference>